<accession>A0A1I6A4K8</accession>
<protein>
    <submittedName>
        <fullName evidence="2">Uncharacterized protein</fullName>
    </submittedName>
</protein>
<gene>
    <name evidence="2" type="ORF">SAMN05421854_11793</name>
</gene>
<dbReference type="NCBIfam" id="NF041510">
    <property type="entry name" value="AMED_5909_fam"/>
    <property type="match status" value="1"/>
</dbReference>
<dbReference type="EMBL" id="FOWC01000017">
    <property type="protein sequence ID" value="SFQ63543.1"/>
    <property type="molecule type" value="Genomic_DNA"/>
</dbReference>
<evidence type="ECO:0000313" key="2">
    <source>
        <dbReference type="EMBL" id="SFQ63543.1"/>
    </source>
</evidence>
<feature type="compositionally biased region" description="Basic and acidic residues" evidence="1">
    <location>
        <begin position="9"/>
        <end position="30"/>
    </location>
</feature>
<proteinExistence type="predicted"/>
<evidence type="ECO:0000313" key="3">
    <source>
        <dbReference type="Proteomes" id="UP000199137"/>
    </source>
</evidence>
<dbReference type="STRING" id="112413.SAMN05421854_11793"/>
<organism evidence="2 3">
    <name type="scientific">Amycolatopsis rubida</name>
    <dbReference type="NCBI Taxonomy" id="112413"/>
    <lineage>
        <taxon>Bacteria</taxon>
        <taxon>Bacillati</taxon>
        <taxon>Actinomycetota</taxon>
        <taxon>Actinomycetes</taxon>
        <taxon>Pseudonocardiales</taxon>
        <taxon>Pseudonocardiaceae</taxon>
        <taxon>Amycolatopsis</taxon>
    </lineage>
</organism>
<name>A0A1I6A4K8_9PSEU</name>
<feature type="region of interest" description="Disordered" evidence="1">
    <location>
        <begin position="1"/>
        <end position="30"/>
    </location>
</feature>
<dbReference type="RefSeq" id="WP_093576625.1">
    <property type="nucleotide sequence ID" value="NZ_FOWC01000017.1"/>
</dbReference>
<reference evidence="3" key="1">
    <citation type="submission" date="2016-10" db="EMBL/GenBank/DDBJ databases">
        <authorList>
            <person name="Varghese N."/>
            <person name="Submissions S."/>
        </authorList>
    </citation>
    <scope>NUCLEOTIDE SEQUENCE [LARGE SCALE GENOMIC DNA]</scope>
    <source>
        <strain evidence="3">DSM 44637</strain>
    </source>
</reference>
<dbReference type="Proteomes" id="UP000199137">
    <property type="component" value="Unassembled WGS sequence"/>
</dbReference>
<sequence length="79" mass="9086">MATKTGPRTLDEAHDRKLDRKPRGPASRADELLWHKENMRMYQEVAEIDTRHRHEALSCAFIESLRIAEMENRAGAGRG</sequence>
<evidence type="ECO:0000256" key="1">
    <source>
        <dbReference type="SAM" id="MobiDB-lite"/>
    </source>
</evidence>
<dbReference type="AlphaFoldDB" id="A0A1I6A4K8"/>
<dbReference type="InterPro" id="IPR048152">
    <property type="entry name" value="AMED_5909-like"/>
</dbReference>